<feature type="transmembrane region" description="Helical" evidence="1">
    <location>
        <begin position="170"/>
        <end position="188"/>
    </location>
</feature>
<dbReference type="RefSeq" id="WP_122549387.1">
    <property type="nucleotide sequence ID" value="NZ_CP122566.1"/>
</dbReference>
<dbReference type="InterPro" id="IPR011701">
    <property type="entry name" value="MFS"/>
</dbReference>
<dbReference type="AlphaFoldDB" id="A0AAJ6DCJ8"/>
<dbReference type="PANTHER" id="PTHR23523:SF2">
    <property type="entry name" value="2-NITROIMIDAZOLE TRANSPORTER"/>
    <property type="match status" value="1"/>
</dbReference>
<keyword evidence="1" id="KW-1133">Transmembrane helix</keyword>
<keyword evidence="1" id="KW-0812">Transmembrane</keyword>
<dbReference type="Proteomes" id="UP001224674">
    <property type="component" value="Chromosome"/>
</dbReference>
<feature type="transmembrane region" description="Helical" evidence="1">
    <location>
        <begin position="128"/>
        <end position="149"/>
    </location>
</feature>
<proteinExistence type="predicted"/>
<feature type="transmembrane region" description="Helical" evidence="1">
    <location>
        <begin position="27"/>
        <end position="46"/>
    </location>
</feature>
<dbReference type="GO" id="GO:0022857">
    <property type="term" value="F:transmembrane transporter activity"/>
    <property type="evidence" value="ECO:0007669"/>
    <property type="project" value="InterPro"/>
</dbReference>
<keyword evidence="3" id="KW-1185">Reference proteome</keyword>
<accession>A0AAJ6DCJ8</accession>
<dbReference type="Pfam" id="PF07690">
    <property type="entry name" value="MFS_1"/>
    <property type="match status" value="1"/>
</dbReference>
<sequence>MKSLLTSLPGLCFGALGFVAVRFAQQFGLTGGLTMGCGLILIGGLARALTGNAWLFLFCTVVALSGIAIGNVLAPAWIKTHAGTATVGLMGTYSAVVTASGALGSLTAVPLAQSLGAALEITGWRATLGFWAVAAIVPGIMGILLWVHTGRDRPRAVTPSATSVKIYRSPLAWAMTGFFAFQSMNAYVQFGWLPQIYQDAGVSPAVSGALVSIMSAVPIIGGFVMPWIISRSKNISGWIIALGLSTATGYLGLLIDPAGGAWIWAIFFGFGGWAFPTAIARLSDFVQPIGYMIAATGPVSIGALFSATGSWTTPLIVMMATIMVLLICGFFVARKTTIESQLSRLDIVTTKS</sequence>
<feature type="transmembrane region" description="Helical" evidence="1">
    <location>
        <begin position="261"/>
        <end position="282"/>
    </location>
</feature>
<dbReference type="PANTHER" id="PTHR23523">
    <property type="match status" value="1"/>
</dbReference>
<feature type="transmembrane region" description="Helical" evidence="1">
    <location>
        <begin position="235"/>
        <end position="255"/>
    </location>
</feature>
<evidence type="ECO:0000256" key="1">
    <source>
        <dbReference type="SAM" id="Phobius"/>
    </source>
</evidence>
<dbReference type="SUPFAM" id="SSF103473">
    <property type="entry name" value="MFS general substrate transporter"/>
    <property type="match status" value="1"/>
</dbReference>
<dbReference type="InterPro" id="IPR052524">
    <property type="entry name" value="MFS_Cyanate_Porter"/>
</dbReference>
<dbReference type="EMBL" id="CP122566">
    <property type="protein sequence ID" value="WGH93241.1"/>
    <property type="molecule type" value="Genomic_DNA"/>
</dbReference>
<dbReference type="InterPro" id="IPR036259">
    <property type="entry name" value="MFS_trans_sf"/>
</dbReference>
<evidence type="ECO:0000313" key="2">
    <source>
        <dbReference type="EMBL" id="WGH93241.1"/>
    </source>
</evidence>
<evidence type="ECO:0000313" key="3">
    <source>
        <dbReference type="Proteomes" id="UP001224674"/>
    </source>
</evidence>
<organism evidence="2 3">
    <name type="scientific">Auritidibacter ignavus</name>
    <dbReference type="NCBI Taxonomy" id="678932"/>
    <lineage>
        <taxon>Bacteria</taxon>
        <taxon>Bacillati</taxon>
        <taxon>Actinomycetota</taxon>
        <taxon>Actinomycetes</taxon>
        <taxon>Micrococcales</taxon>
        <taxon>Micrococcaceae</taxon>
        <taxon>Auritidibacter</taxon>
    </lineage>
</organism>
<name>A0AAJ6DCJ8_9MICC</name>
<keyword evidence="1" id="KW-0472">Membrane</keyword>
<feature type="transmembrane region" description="Helical" evidence="1">
    <location>
        <begin position="289"/>
        <end position="309"/>
    </location>
</feature>
<dbReference type="Gene3D" id="1.20.1250.20">
    <property type="entry name" value="MFS general substrate transporter like domains"/>
    <property type="match status" value="1"/>
</dbReference>
<feature type="transmembrane region" description="Helical" evidence="1">
    <location>
        <begin position="53"/>
        <end position="78"/>
    </location>
</feature>
<feature type="transmembrane region" description="Helical" evidence="1">
    <location>
        <begin position="208"/>
        <end position="228"/>
    </location>
</feature>
<reference evidence="2 3" key="1">
    <citation type="submission" date="2023-03" db="EMBL/GenBank/DDBJ databases">
        <title>Complete genome sequences of several Auritidibacter ignavus strains isolated from ear infections.</title>
        <authorList>
            <person name="Baehr T."/>
            <person name="Baumhoegger A.M."/>
        </authorList>
    </citation>
    <scope>NUCLEOTIDE SEQUENCE [LARGE SCALE GENOMIC DNA]</scope>
    <source>
        <strain evidence="2 3">BABAE-6</strain>
    </source>
</reference>
<protein>
    <submittedName>
        <fullName evidence="2">MFS transporter</fullName>
    </submittedName>
</protein>
<gene>
    <name evidence="2" type="ORF">QDX21_13315</name>
</gene>
<feature type="transmembrane region" description="Helical" evidence="1">
    <location>
        <begin position="315"/>
        <end position="333"/>
    </location>
</feature>